<dbReference type="CDD" id="cd00118">
    <property type="entry name" value="LysM"/>
    <property type="match status" value="2"/>
</dbReference>
<keyword evidence="9" id="KW-0456">Lyase</keyword>
<feature type="domain" description="LysM" evidence="8">
    <location>
        <begin position="1161"/>
        <end position="1207"/>
    </location>
</feature>
<keyword evidence="10" id="KW-1185">Reference proteome</keyword>
<evidence type="ECO:0000256" key="6">
    <source>
        <dbReference type="SAM" id="MobiDB-lite"/>
    </source>
</evidence>
<organism evidence="9 10">
    <name type="scientific">Aspergillus sergii</name>
    <dbReference type="NCBI Taxonomy" id="1034303"/>
    <lineage>
        <taxon>Eukaryota</taxon>
        <taxon>Fungi</taxon>
        <taxon>Dikarya</taxon>
        <taxon>Ascomycota</taxon>
        <taxon>Pezizomycotina</taxon>
        <taxon>Eurotiomycetes</taxon>
        <taxon>Eurotiomycetidae</taxon>
        <taxon>Eurotiales</taxon>
        <taxon>Aspergillaceae</taxon>
        <taxon>Aspergillus</taxon>
        <taxon>Aspergillus subgen. Circumdati</taxon>
    </lineage>
</organism>
<dbReference type="Gene3D" id="2.160.20.10">
    <property type="entry name" value="Single-stranded right-handed beta-helix, Pectin lyase-like"/>
    <property type="match status" value="2"/>
</dbReference>
<sequence>MLLWSSGILLLLCANIIHVAGHGHNNHGHLHHRRDQSSTVISDEVVPSDTTVEFSLSDAKALVEKAKVAMAVANKARLENSQSNQYRLQKSTAQKTAAKAAPDLQLSWATEVSTNARTARTAVANSSGDSHRYTYSISPGLANAARMMAESNPPGPTAGDPAAVAARIQQKYALKTNDTNVPPQKLRRPNGLGIDVPTERQTSRTDSSPSKLSKRDVGVYWMTTMEQRGESPFAPSGYKVWRNVKEYGAKGDGVTDDTAAINRAISDGGRCGVDCGSSTIYPAVVYFPPGTYLVSSPIIQYFNTQFLGDPLDYPTILAASSFVGLGVITSDVYTGETSEWYLNTNNFLRSVKNFKMDITRTDPNAYVCAIHWQVAQGTSLENIDFYMMQDDTTTQQGIYMENGSGGFLANLTFVGGNFGAYLGNQQFTTSHLAFVNCNSALQIHWDWAWTMHDVIIESCNQGVVIVGGAGGSMSTGQPVGSLILVDSMIANTPTGIITSLYQENSTALLLQNTGFFNVETAIIDDVEGKTLMAGGNEVLVDSWGFGLFANSSSSTFINGDNIPVMNRSSTLLGTTGYNKPNFLARRRPAYTDLGMSQVIDVKAAGAAGDGVTDDTAILNSILSQAANMSSIVYFPFGVYVIKNRLNIPVGSRIIGQAWSQIMAKGARFQDEANPQVAIRVGRPGDVGIIEIQDMLFTVSGPTAGAVLMEWNVHESTPGSAAMWDSHFRVGGAIGSDLQATNCPKSSGVNTDCKAASLLLHITSDASVYLENVWAWVADHDLDVFEQTQIDVYSGRGILIESQGPVWLYGTASEHSVLYQYQLSGAKDVMMGMIQTESPYFQPVPQAPAPFTPGLFPNDPRFEDCDEGSCGFSWALRIVDSNSIYSLGAGLYSWFSDYNQDCLETENCQERSVQIEQSTDIWLYNLITKATVEMVSPTGETPTYAKDNVNGYISSILAWVREANTTIGQRTFSGLQIYSDGALEGLTAPCVTALTETIKCSPYLYTFQSPSVHGSLGNTTYTDIVCDASCGESLALWFNTVSSSCAGQNITGAPPTKVGGYMWQGYNETCLLDSSGEYCNDIIAGFTAVDSFENMPQDELCSSCYIEKLQMMQSSSYSIYDDHYKRVLEYAQNKCGITGPTDVPPQLVVETPAETPLCASGQTHTAQPDDTCDSLALQYSVASAAIFRANSDVISNCSWVPEGAELCMPLSCGSQYTLKSNDTCSTIEESQGLIVNSLRKYNPWILKDCSNLQVASQIYGNILCLEPQAGIYTVNNTNSGSIPIQSTGYMPYVISPGNNATVANGTTLYCGKWHVAAIGESCASICVKEQIPSDLFLEVNPSLTSAESCSSLLANGTSYCVGPLYEWDGIGTVNNTLPLD</sequence>
<evidence type="ECO:0000313" key="9">
    <source>
        <dbReference type="EMBL" id="KAE8323202.1"/>
    </source>
</evidence>
<keyword evidence="3" id="KW-0147">Chitin-binding</keyword>
<dbReference type="Pfam" id="PF12708">
    <property type="entry name" value="Pect-lyase_RHGA_epim"/>
    <property type="match status" value="2"/>
</dbReference>
<dbReference type="InterPro" id="IPR011050">
    <property type="entry name" value="Pectin_lyase_fold/virulence"/>
</dbReference>
<dbReference type="PANTHER" id="PTHR34997">
    <property type="entry name" value="AM15"/>
    <property type="match status" value="1"/>
</dbReference>
<evidence type="ECO:0000256" key="7">
    <source>
        <dbReference type="SAM" id="SignalP"/>
    </source>
</evidence>
<evidence type="ECO:0000259" key="8">
    <source>
        <dbReference type="PROSITE" id="PS51782"/>
    </source>
</evidence>
<keyword evidence="2" id="KW-0964">Secreted</keyword>
<dbReference type="FunFam" id="2.160.20.10:FF:000049">
    <property type="entry name" value="Putative exo-beta-1,3-glucanase"/>
    <property type="match status" value="1"/>
</dbReference>
<dbReference type="Pfam" id="PF01476">
    <property type="entry name" value="LysM"/>
    <property type="match status" value="2"/>
</dbReference>
<feature type="signal peptide" evidence="7">
    <location>
        <begin position="1"/>
        <end position="21"/>
    </location>
</feature>
<keyword evidence="4 7" id="KW-0732">Signal</keyword>
<accession>A0A5N6WRF6</accession>
<dbReference type="Gene3D" id="3.10.350.10">
    <property type="entry name" value="LysM domain"/>
    <property type="match status" value="3"/>
</dbReference>
<dbReference type="CDD" id="cd23668">
    <property type="entry name" value="GH55_beta13glucanase-like"/>
    <property type="match status" value="1"/>
</dbReference>
<dbReference type="GO" id="GO:0005576">
    <property type="term" value="C:extracellular region"/>
    <property type="evidence" value="ECO:0007669"/>
    <property type="project" value="UniProtKB-SubCell"/>
</dbReference>
<feature type="domain" description="LysM" evidence="8">
    <location>
        <begin position="1311"/>
        <end position="1360"/>
    </location>
</feature>
<evidence type="ECO:0000256" key="2">
    <source>
        <dbReference type="ARBA" id="ARBA00022525"/>
    </source>
</evidence>
<dbReference type="SMART" id="SM00257">
    <property type="entry name" value="LysM"/>
    <property type="match status" value="2"/>
</dbReference>
<dbReference type="GO" id="GO:0008061">
    <property type="term" value="F:chitin binding"/>
    <property type="evidence" value="ECO:0007669"/>
    <property type="project" value="UniProtKB-KW"/>
</dbReference>
<dbReference type="PROSITE" id="PS51782">
    <property type="entry name" value="LYSM"/>
    <property type="match status" value="3"/>
</dbReference>
<evidence type="ECO:0000256" key="4">
    <source>
        <dbReference type="ARBA" id="ARBA00022729"/>
    </source>
</evidence>
<name>A0A5N6WRF6_9EURO</name>
<evidence type="ECO:0000256" key="1">
    <source>
        <dbReference type="ARBA" id="ARBA00004613"/>
    </source>
</evidence>
<evidence type="ECO:0000256" key="3">
    <source>
        <dbReference type="ARBA" id="ARBA00022669"/>
    </source>
</evidence>
<dbReference type="InterPro" id="IPR012334">
    <property type="entry name" value="Pectin_lyas_fold"/>
</dbReference>
<proteinExistence type="predicted"/>
<dbReference type="InterPro" id="IPR024535">
    <property type="entry name" value="RHGA/B-epi-like_pectate_lyase"/>
</dbReference>
<dbReference type="InterPro" id="IPR018392">
    <property type="entry name" value="LysM"/>
</dbReference>
<dbReference type="Proteomes" id="UP000325945">
    <property type="component" value="Unassembled WGS sequence"/>
</dbReference>
<protein>
    <submittedName>
        <fullName evidence="9">Pectin lyase-like protein</fullName>
    </submittedName>
</protein>
<feature type="chain" id="PRO_5024815001" evidence="7">
    <location>
        <begin position="22"/>
        <end position="1379"/>
    </location>
</feature>
<gene>
    <name evidence="9" type="ORF">BDV39DRAFT_182645</name>
</gene>
<dbReference type="InterPro" id="IPR052210">
    <property type="entry name" value="LysM1-like"/>
</dbReference>
<comment type="subcellular location">
    <subcellularLocation>
        <location evidence="1">Secreted</location>
    </subcellularLocation>
</comment>
<dbReference type="GO" id="GO:0016829">
    <property type="term" value="F:lyase activity"/>
    <property type="evidence" value="ECO:0007669"/>
    <property type="project" value="UniProtKB-KW"/>
</dbReference>
<evidence type="ECO:0000256" key="5">
    <source>
        <dbReference type="ARBA" id="ARBA00023026"/>
    </source>
</evidence>
<dbReference type="PANTHER" id="PTHR34997:SF16">
    <property type="entry name" value="LYSM DOMAIN-CONTAINING PROTEIN"/>
    <property type="match status" value="1"/>
</dbReference>
<feature type="region of interest" description="Disordered" evidence="6">
    <location>
        <begin position="177"/>
        <end position="212"/>
    </location>
</feature>
<dbReference type="InterPro" id="IPR036779">
    <property type="entry name" value="LysM_dom_sf"/>
</dbReference>
<feature type="domain" description="LysM" evidence="8">
    <location>
        <begin position="1213"/>
        <end position="1259"/>
    </location>
</feature>
<reference evidence="10" key="1">
    <citation type="submission" date="2019-04" db="EMBL/GenBank/DDBJ databases">
        <title>Friends and foes A comparative genomics studyof 23 Aspergillus species from section Flavi.</title>
        <authorList>
            <consortium name="DOE Joint Genome Institute"/>
            <person name="Kjaerbolling I."/>
            <person name="Vesth T."/>
            <person name="Frisvad J.C."/>
            <person name="Nybo J.L."/>
            <person name="Theobald S."/>
            <person name="Kildgaard S."/>
            <person name="Isbrandt T."/>
            <person name="Kuo A."/>
            <person name="Sato A."/>
            <person name="Lyhne E.K."/>
            <person name="Kogle M.E."/>
            <person name="Wiebenga A."/>
            <person name="Kun R.S."/>
            <person name="Lubbers R.J."/>
            <person name="Makela M.R."/>
            <person name="Barry K."/>
            <person name="Chovatia M."/>
            <person name="Clum A."/>
            <person name="Daum C."/>
            <person name="Haridas S."/>
            <person name="He G."/>
            <person name="LaButti K."/>
            <person name="Lipzen A."/>
            <person name="Mondo S."/>
            <person name="Riley R."/>
            <person name="Salamov A."/>
            <person name="Simmons B.A."/>
            <person name="Magnuson J.K."/>
            <person name="Henrissat B."/>
            <person name="Mortensen U.H."/>
            <person name="Larsen T.O."/>
            <person name="Devries R.P."/>
            <person name="Grigoriev I.V."/>
            <person name="Machida M."/>
            <person name="Baker S.E."/>
            <person name="Andersen M.R."/>
        </authorList>
    </citation>
    <scope>NUCLEOTIDE SEQUENCE [LARGE SCALE GENOMIC DNA]</scope>
    <source>
        <strain evidence="10">CBS 130017</strain>
    </source>
</reference>
<keyword evidence="5" id="KW-0843">Virulence</keyword>
<evidence type="ECO:0000313" key="10">
    <source>
        <dbReference type="Proteomes" id="UP000325945"/>
    </source>
</evidence>
<dbReference type="SUPFAM" id="SSF51126">
    <property type="entry name" value="Pectin lyase-like"/>
    <property type="match status" value="2"/>
</dbReference>
<dbReference type="EMBL" id="ML741833">
    <property type="protein sequence ID" value="KAE8323202.1"/>
    <property type="molecule type" value="Genomic_DNA"/>
</dbReference>